<evidence type="ECO:0000256" key="2">
    <source>
        <dbReference type="ARBA" id="ARBA00004418"/>
    </source>
</evidence>
<gene>
    <name evidence="9" type="ORF">GCM10008942_22350</name>
</gene>
<evidence type="ECO:0000256" key="7">
    <source>
        <dbReference type="ARBA" id="ARBA00022729"/>
    </source>
</evidence>
<name>A0ABN1ETJ2_9PROT</name>
<dbReference type="InterPro" id="IPR044527">
    <property type="entry name" value="NrtA/CpmA_ABC-bd_dom"/>
</dbReference>
<dbReference type="Gene3D" id="3.40.190.10">
    <property type="entry name" value="Periplasmic binding protein-like II"/>
    <property type="match status" value="2"/>
</dbReference>
<dbReference type="SUPFAM" id="SSF53850">
    <property type="entry name" value="Periplasmic binding protein-like II"/>
    <property type="match status" value="1"/>
</dbReference>
<proteinExistence type="inferred from homology"/>
<comment type="caution">
    <text evidence="9">The sequence shown here is derived from an EMBL/GenBank/DDBJ whole genome shotgun (WGS) entry which is preliminary data.</text>
</comment>
<dbReference type="RefSeq" id="WP_166934552.1">
    <property type="nucleotide sequence ID" value="NZ_BAAADD010000005.1"/>
</dbReference>
<accession>A0ABN1ETJ2</accession>
<dbReference type="CDD" id="cd13553">
    <property type="entry name" value="PBP2_NrtA_CpmA_like"/>
    <property type="match status" value="1"/>
</dbReference>
<keyword evidence="6" id="KW-0997">Cell inner membrane</keyword>
<keyword evidence="5" id="KW-1003">Cell membrane</keyword>
<evidence type="ECO:0000313" key="9">
    <source>
        <dbReference type="EMBL" id="GAA0573172.1"/>
    </source>
</evidence>
<keyword evidence="7" id="KW-0732">Signal</keyword>
<evidence type="ECO:0000256" key="5">
    <source>
        <dbReference type="ARBA" id="ARBA00022475"/>
    </source>
</evidence>
<dbReference type="EMBL" id="BAAADD010000005">
    <property type="protein sequence ID" value="GAA0573172.1"/>
    <property type="molecule type" value="Genomic_DNA"/>
</dbReference>
<dbReference type="PANTHER" id="PTHR30024">
    <property type="entry name" value="ALIPHATIC SULFONATES-BINDING PROTEIN-RELATED"/>
    <property type="match status" value="1"/>
</dbReference>
<reference evidence="9 10" key="1">
    <citation type="journal article" date="2019" name="Int. J. Syst. Evol. Microbiol.">
        <title>The Global Catalogue of Microorganisms (GCM) 10K type strain sequencing project: providing services to taxonomists for standard genome sequencing and annotation.</title>
        <authorList>
            <consortium name="The Broad Institute Genomics Platform"/>
            <consortium name="The Broad Institute Genome Sequencing Center for Infectious Disease"/>
            <person name="Wu L."/>
            <person name="Ma J."/>
        </authorList>
    </citation>
    <scope>NUCLEOTIDE SEQUENCE [LARGE SCALE GENOMIC DNA]</scope>
    <source>
        <strain evidence="9 10">JCM 15089</strain>
    </source>
</reference>
<evidence type="ECO:0000313" key="10">
    <source>
        <dbReference type="Proteomes" id="UP001499951"/>
    </source>
</evidence>
<protein>
    <submittedName>
        <fullName evidence="9">CmpA/NrtA family ABC transporter substrate-binding protein</fullName>
    </submittedName>
</protein>
<evidence type="ECO:0000256" key="1">
    <source>
        <dbReference type="ARBA" id="ARBA00004308"/>
    </source>
</evidence>
<evidence type="ECO:0000256" key="4">
    <source>
        <dbReference type="ARBA" id="ARBA00022448"/>
    </source>
</evidence>
<dbReference type="Proteomes" id="UP001499951">
    <property type="component" value="Unassembled WGS sequence"/>
</dbReference>
<organism evidence="9 10">
    <name type="scientific">Rhizomicrobium electricum</name>
    <dbReference type="NCBI Taxonomy" id="480070"/>
    <lineage>
        <taxon>Bacteria</taxon>
        <taxon>Pseudomonadati</taxon>
        <taxon>Pseudomonadota</taxon>
        <taxon>Alphaproteobacteria</taxon>
        <taxon>Micropepsales</taxon>
        <taxon>Micropepsaceae</taxon>
        <taxon>Rhizomicrobium</taxon>
    </lineage>
</organism>
<sequence>MRIGVLRLTDSAPAIIAQEFGFFAEEDVPAVLSVEPSWGNIADKLAHGFLDAAVILPPLAFALTQGLRGAPCHLIVPQAVNLGGNAITLSREVVDALAPVSTSGSAAVLEWSRHFAAWVHARQDGPVRLAVVHQFSTHNLLLRYWLVAGGMDPDRDVAFTYIPPSRMVEALARGMIDGFCAGAPWGDIAAAETRAVNIVSSHGIWRNGPEKVFAVRQDFADKNAELLQAALRALLRAGQYCDDPDHAAAVAAILARPEYLAVSPQRVLTALPGAGPGERYWQQPGLRFFAHAATMPWLSHAEWYLRQMQRWGMLPAQIPVEDVAAAVYRPDLLRRAAQSLGISVPAIDSKTEGHLKSWTLEGTSAPIAMEPDGFFDL</sequence>
<keyword evidence="10" id="KW-1185">Reference proteome</keyword>
<evidence type="ECO:0000256" key="6">
    <source>
        <dbReference type="ARBA" id="ARBA00022519"/>
    </source>
</evidence>
<dbReference type="PANTHER" id="PTHR30024:SF47">
    <property type="entry name" value="TAURINE-BINDING PERIPLASMIC PROTEIN"/>
    <property type="match status" value="1"/>
</dbReference>
<evidence type="ECO:0000256" key="8">
    <source>
        <dbReference type="ARBA" id="ARBA00023136"/>
    </source>
</evidence>
<comment type="subcellular location">
    <subcellularLocation>
        <location evidence="1">Endomembrane system</location>
    </subcellularLocation>
    <subcellularLocation>
        <location evidence="2">Periplasm</location>
    </subcellularLocation>
</comment>
<dbReference type="Pfam" id="PF13379">
    <property type="entry name" value="NMT1_2"/>
    <property type="match status" value="1"/>
</dbReference>
<keyword evidence="8" id="KW-0472">Membrane</keyword>
<keyword evidence="4" id="KW-0813">Transport</keyword>
<comment type="similarity">
    <text evidence="3">Belongs to the bacterial solute-binding protein SsuA/TauA family.</text>
</comment>
<evidence type="ECO:0000256" key="3">
    <source>
        <dbReference type="ARBA" id="ARBA00010742"/>
    </source>
</evidence>